<feature type="transmembrane region" description="Helical" evidence="2">
    <location>
        <begin position="289"/>
        <end position="322"/>
    </location>
</feature>
<feature type="compositionally biased region" description="Low complexity" evidence="1">
    <location>
        <begin position="26"/>
        <end position="42"/>
    </location>
</feature>
<dbReference type="Pfam" id="PF25231">
    <property type="entry name" value="DUF7847"/>
    <property type="match status" value="1"/>
</dbReference>
<feature type="compositionally biased region" description="Pro residues" evidence="1">
    <location>
        <begin position="43"/>
        <end position="52"/>
    </location>
</feature>
<sequence length="516" mass="53876">MTQGPQQPPLEPQEPDDSGDAPRDGAQQPAHYPAQPQQSAVPPATPGQPAAPQPQWGQYGQPQQVVLPQQGQPQYPAAPQQGQPPVQQPQWGQPGQPGQQPQWGQPQYGQQQPPQYPGQPQWGQYGQPQQPAYGQPAYGQQPQYGQPGYGGYIAPPKPGVIPLRPLGLGEILDGAFQTARRNGKAMFGSALIFQLATAAVSILVMFLTLGSFMTDMISLGGTFDESDPAAAEALGGSIIVYALTMLITAFVSVLIQMVLQGALVVPVLRATLNRKTTFGLMWRLAKPRIGSLIILALLYAAAFLVAILVFTGIVVGLIFALGANSSDSAILGVVGLSFLLALPFAVVAIWISTKLLVAPAAVVVENIGAIQGIKRSWQLTRSNWWRTFGISLLAAVIAGVIGSIITTPVSFLAGFLAPVLAGGEPTANQAVSVMLATQAISMTIAALVGAVTLAFQTGVMALIYVDLRMRRDGFDITLLKESESAKDDGGIPGSPVPAGFLPGAGAAGTAPGSYGG</sequence>
<feature type="transmembrane region" description="Helical" evidence="2">
    <location>
        <begin position="190"/>
        <end position="213"/>
    </location>
</feature>
<keyword evidence="5" id="KW-1185">Reference proteome</keyword>
<comment type="caution">
    <text evidence="4">The sequence shown here is derived from an EMBL/GenBank/DDBJ whole genome shotgun (WGS) entry which is preliminary data.</text>
</comment>
<keyword evidence="2" id="KW-0812">Transmembrane</keyword>
<feature type="region of interest" description="Disordered" evidence="1">
    <location>
        <begin position="484"/>
        <end position="516"/>
    </location>
</feature>
<evidence type="ECO:0000313" key="4">
    <source>
        <dbReference type="EMBL" id="MBP2413706.1"/>
    </source>
</evidence>
<evidence type="ECO:0000256" key="1">
    <source>
        <dbReference type="SAM" id="MobiDB-lite"/>
    </source>
</evidence>
<dbReference type="RefSeq" id="WP_209681185.1">
    <property type="nucleotide sequence ID" value="NZ_JAGIOI010000001.1"/>
</dbReference>
<dbReference type="Proteomes" id="UP000711614">
    <property type="component" value="Unassembled WGS sequence"/>
</dbReference>
<dbReference type="InterPro" id="IPR057169">
    <property type="entry name" value="DUF7847"/>
</dbReference>
<evidence type="ECO:0000313" key="5">
    <source>
        <dbReference type="Proteomes" id="UP000711614"/>
    </source>
</evidence>
<feature type="transmembrane region" description="Helical" evidence="2">
    <location>
        <begin position="440"/>
        <end position="465"/>
    </location>
</feature>
<feature type="transmembrane region" description="Helical" evidence="2">
    <location>
        <begin position="238"/>
        <end position="268"/>
    </location>
</feature>
<name>A0ABS4YY91_9MICC</name>
<dbReference type="EMBL" id="JAGIOI010000001">
    <property type="protein sequence ID" value="MBP2413706.1"/>
    <property type="molecule type" value="Genomic_DNA"/>
</dbReference>
<feature type="transmembrane region" description="Helical" evidence="2">
    <location>
        <begin position="390"/>
        <end position="420"/>
    </location>
</feature>
<accession>A0ABS4YY91</accession>
<feature type="transmembrane region" description="Helical" evidence="2">
    <location>
        <begin position="328"/>
        <end position="351"/>
    </location>
</feature>
<evidence type="ECO:0000259" key="3">
    <source>
        <dbReference type="Pfam" id="PF25231"/>
    </source>
</evidence>
<reference evidence="4 5" key="1">
    <citation type="submission" date="2021-03" db="EMBL/GenBank/DDBJ databases">
        <title>Sequencing the genomes of 1000 actinobacteria strains.</title>
        <authorList>
            <person name="Klenk H.-P."/>
        </authorList>
    </citation>
    <scope>NUCLEOTIDE SEQUENCE [LARGE SCALE GENOMIC DNA]</scope>
    <source>
        <strain evidence="4 5">DSM 16005</strain>
    </source>
</reference>
<proteinExistence type="predicted"/>
<evidence type="ECO:0000256" key="2">
    <source>
        <dbReference type="SAM" id="Phobius"/>
    </source>
</evidence>
<protein>
    <recommendedName>
        <fullName evidence="3">DUF7847 domain-containing protein</fullName>
    </recommendedName>
</protein>
<feature type="domain" description="DUF7847" evidence="3">
    <location>
        <begin position="169"/>
        <end position="457"/>
    </location>
</feature>
<keyword evidence="2" id="KW-1133">Transmembrane helix</keyword>
<gene>
    <name evidence="4" type="ORF">JOF48_002505</name>
</gene>
<feature type="compositionally biased region" description="Low complexity" evidence="1">
    <location>
        <begin position="53"/>
        <end position="146"/>
    </location>
</feature>
<keyword evidence="2" id="KW-0472">Membrane</keyword>
<organism evidence="4 5">
    <name type="scientific">Arthrobacter stackebrandtii</name>
    <dbReference type="NCBI Taxonomy" id="272161"/>
    <lineage>
        <taxon>Bacteria</taxon>
        <taxon>Bacillati</taxon>
        <taxon>Actinomycetota</taxon>
        <taxon>Actinomycetes</taxon>
        <taxon>Micrococcales</taxon>
        <taxon>Micrococcaceae</taxon>
        <taxon>Arthrobacter</taxon>
    </lineage>
</organism>
<feature type="compositionally biased region" description="Pro residues" evidence="1">
    <location>
        <begin position="1"/>
        <end position="12"/>
    </location>
</feature>
<feature type="compositionally biased region" description="Low complexity" evidence="1">
    <location>
        <begin position="496"/>
        <end position="516"/>
    </location>
</feature>
<feature type="region of interest" description="Disordered" evidence="1">
    <location>
        <begin position="1"/>
        <end position="151"/>
    </location>
</feature>